<evidence type="ECO:0000256" key="1">
    <source>
        <dbReference type="SAM" id="MobiDB-lite"/>
    </source>
</evidence>
<feature type="region of interest" description="Disordered" evidence="1">
    <location>
        <begin position="1"/>
        <end position="43"/>
    </location>
</feature>
<reference evidence="2 3" key="1">
    <citation type="submission" date="2020-07" db="EMBL/GenBank/DDBJ databases">
        <title>Genomic Encyclopedia of Type Strains, Phase IV (KMG-IV): sequencing the most valuable type-strain genomes for metagenomic binning, comparative biology and taxonomic classification.</title>
        <authorList>
            <person name="Goeker M."/>
        </authorList>
    </citation>
    <scope>NUCLEOTIDE SEQUENCE [LARGE SCALE GENOMIC DNA]</scope>
    <source>
        <strain evidence="2 3">DSM 45533</strain>
    </source>
</reference>
<keyword evidence="3" id="KW-1185">Reference proteome</keyword>
<dbReference type="EMBL" id="JACDUR010000002">
    <property type="protein sequence ID" value="MBA2890619.1"/>
    <property type="molecule type" value="Genomic_DNA"/>
</dbReference>
<organism evidence="2 3">
    <name type="scientific">Nonomuraea soli</name>
    <dbReference type="NCBI Taxonomy" id="1032476"/>
    <lineage>
        <taxon>Bacteria</taxon>
        <taxon>Bacillati</taxon>
        <taxon>Actinomycetota</taxon>
        <taxon>Actinomycetes</taxon>
        <taxon>Streptosporangiales</taxon>
        <taxon>Streptosporangiaceae</taxon>
        <taxon>Nonomuraea</taxon>
    </lineage>
</organism>
<sequence>MIPSEHPAPCASPYAAGRRSGEHAGGCEHRHHDGDPARQEAAERTLRRAAAELAAIADRIRAISERTSATLTDPRMARRAAARPWSAAEAYTALLRAATHPRGLGFAFGGLPARLGGMVGLESLGRHVAVTSLRLRIAAVAVGHPELLTDPGTSRLIDAVTGDRDIATGTIMRAMIAERGASEAMSAVAPIAMEVLAARALLDENPFNDGAGWAIATGRQPDAEPLFGLATRAITRWDRGEGAAAPVAPPPGLAEHGGVLSFLGNVAVLGTDGRVLLQELDNGRYVVHAPGMGFGRPINDSPQDFVGAGRNAMLGDSPYVRALAKAIAAFGVPQGARVALVGHSEGGAAVMNLAQNPAFCARYHVTHVVAVGSPIDFKVCADPATWVASITNQHDIVPALDGVGTGGCFDLHPDWYVVDYTHPSHRFPQCHSIAVYLADLRDLLTDERRAIDTELSAYQGAVVRGQVYRLHDREAR</sequence>
<dbReference type="SUPFAM" id="SSF53474">
    <property type="entry name" value="alpha/beta-Hydrolases"/>
    <property type="match status" value="1"/>
</dbReference>
<dbReference type="InterPro" id="IPR029058">
    <property type="entry name" value="AB_hydrolase_fold"/>
</dbReference>
<name>A0A7W0HP90_9ACTN</name>
<dbReference type="Proteomes" id="UP000530928">
    <property type="component" value="Unassembled WGS sequence"/>
</dbReference>
<evidence type="ECO:0000313" key="3">
    <source>
        <dbReference type="Proteomes" id="UP000530928"/>
    </source>
</evidence>
<protein>
    <recommendedName>
        <fullName evidence="4">Alpha/beta hydrolase</fullName>
    </recommendedName>
</protein>
<dbReference type="AlphaFoldDB" id="A0A7W0HP90"/>
<evidence type="ECO:0000313" key="2">
    <source>
        <dbReference type="EMBL" id="MBA2890619.1"/>
    </source>
</evidence>
<comment type="caution">
    <text evidence="2">The sequence shown here is derived from an EMBL/GenBank/DDBJ whole genome shotgun (WGS) entry which is preliminary data.</text>
</comment>
<gene>
    <name evidence="2" type="ORF">HNR30_001960</name>
</gene>
<accession>A0A7W0HP90</accession>
<feature type="compositionally biased region" description="Basic and acidic residues" evidence="1">
    <location>
        <begin position="19"/>
        <end position="43"/>
    </location>
</feature>
<dbReference type="RefSeq" id="WP_181609423.1">
    <property type="nucleotide sequence ID" value="NZ_BAABAM010000006.1"/>
</dbReference>
<dbReference type="Gene3D" id="3.40.50.1820">
    <property type="entry name" value="alpha/beta hydrolase"/>
    <property type="match status" value="1"/>
</dbReference>
<evidence type="ECO:0008006" key="4">
    <source>
        <dbReference type="Google" id="ProtNLM"/>
    </source>
</evidence>
<proteinExistence type="predicted"/>